<evidence type="ECO:0000313" key="3">
    <source>
        <dbReference type="Proteomes" id="UP000594464"/>
    </source>
</evidence>
<dbReference type="KEGG" id="nva:G3M78_11700"/>
<evidence type="ECO:0000256" key="1">
    <source>
        <dbReference type="SAM" id="MobiDB-lite"/>
    </source>
</evidence>
<reference evidence="3" key="1">
    <citation type="submission" date="2020-02" db="EMBL/GenBank/DDBJ databases">
        <title>Genomic and physiological characterization of two novel Nitrospinaceae genera.</title>
        <authorList>
            <person name="Mueller A.J."/>
            <person name="Jung M.-Y."/>
            <person name="Strachan C.R."/>
            <person name="Herbold C.W."/>
            <person name="Kirkegaard R.H."/>
            <person name="Daims H."/>
        </authorList>
    </citation>
    <scope>NUCLEOTIDE SEQUENCE [LARGE SCALE GENOMIC DNA]</scope>
</reference>
<dbReference type="InterPro" id="IPR025921">
    <property type="entry name" value="HmuY"/>
</dbReference>
<protein>
    <submittedName>
        <fullName evidence="2">Uncharacterized protein</fullName>
    </submittedName>
</protein>
<organism evidence="2 3">
    <name type="scientific">Candidatus Nitrohelix vancouverensis</name>
    <dbReference type="NCBI Taxonomy" id="2705534"/>
    <lineage>
        <taxon>Bacteria</taxon>
        <taxon>Pseudomonadati</taxon>
        <taxon>Nitrospinota/Tectimicrobiota group</taxon>
        <taxon>Nitrospinota</taxon>
        <taxon>Nitrospinia</taxon>
        <taxon>Nitrospinales</taxon>
        <taxon>Nitrospinaceae</taxon>
        <taxon>Candidatus Nitrohelix</taxon>
    </lineage>
</organism>
<dbReference type="Pfam" id="PF14064">
    <property type="entry name" value="HmuY"/>
    <property type="match status" value="1"/>
</dbReference>
<dbReference type="Proteomes" id="UP000594464">
    <property type="component" value="Chromosome"/>
</dbReference>
<feature type="region of interest" description="Disordered" evidence="1">
    <location>
        <begin position="218"/>
        <end position="238"/>
    </location>
</feature>
<accession>A0A7T0C3S9</accession>
<evidence type="ECO:0000313" key="2">
    <source>
        <dbReference type="EMBL" id="QPJ66021.1"/>
    </source>
</evidence>
<sequence length="238" mass="26776">MTSTLKIFAGLMLGTLLFHQILNFMIGNIEDFETVPLPPKIPKKFIADNPLLKIDATSKDMWTLVDFATGETHQVKEPEEQLKDLKNINWDLGFQRTKIISNGGDLSTGGQVGVVNLGQVDINSVETAPDSGYLQMTRSFGKLSNDALSDWYTYRTRTHNIESHKNVYVVKTHAGEFMKFRILNYYCRNQEKDCRTTVCGRDEAACLTVEYAFQSKDTGRFPKPKPPVTVSQTAVTTP</sequence>
<dbReference type="CDD" id="cd12105">
    <property type="entry name" value="HmuY"/>
    <property type="match status" value="1"/>
</dbReference>
<feature type="compositionally biased region" description="Polar residues" evidence="1">
    <location>
        <begin position="229"/>
        <end position="238"/>
    </location>
</feature>
<gene>
    <name evidence="2" type="ORF">G3M78_11700</name>
</gene>
<dbReference type="EMBL" id="CP048620">
    <property type="protein sequence ID" value="QPJ66021.1"/>
    <property type="molecule type" value="Genomic_DNA"/>
</dbReference>
<dbReference type="AlphaFoldDB" id="A0A7T0C3S9"/>
<name>A0A7T0C3S9_9BACT</name>
<proteinExistence type="predicted"/>